<protein>
    <submittedName>
        <fullName evidence="1">Uncharacterized protein</fullName>
    </submittedName>
</protein>
<sequence length="87" mass="9923">MTRGVRNKPTLATTYRTVPLTDPRGHRLRFPIDIGGTTVFSRDANSVIFIPHCRYWVDSEEDDDPDADWRDESGAFVCLKTSYDMIG</sequence>
<dbReference type="EMBL" id="MRCX01000043">
    <property type="protein sequence ID" value="RKK77774.1"/>
    <property type="molecule type" value="Genomic_DNA"/>
</dbReference>
<evidence type="ECO:0000313" key="1">
    <source>
        <dbReference type="EMBL" id="RKK77774.1"/>
    </source>
</evidence>
<dbReference type="VEuPathDB" id="FungiDB:FOXG_02752"/>
<gene>
    <name evidence="1" type="ORF">BFJ69_g6065</name>
</gene>
<dbReference type="VEuPathDB" id="FungiDB:HZS61_014884"/>
<dbReference type="Proteomes" id="UP000285084">
    <property type="component" value="Unassembled WGS sequence"/>
</dbReference>
<accession>A0A420NBX0</accession>
<name>A0A420NBX0_FUSOX</name>
<dbReference type="VEuPathDB" id="FungiDB:FOZG_09392"/>
<comment type="caution">
    <text evidence="1">The sequence shown here is derived from an EMBL/GenBank/DDBJ whole genome shotgun (WGS) entry which is preliminary data.</text>
</comment>
<reference evidence="1 2" key="1">
    <citation type="journal article" date="2018" name="Sci. Rep.">
        <title>Characterisation of pathogen-specific regions and novel effector candidates in Fusarium oxysporum f. sp. cepae.</title>
        <authorList>
            <person name="Armitage A.D."/>
            <person name="Taylor A."/>
            <person name="Sobczyk M.K."/>
            <person name="Baxter L."/>
            <person name="Greenfield B.P."/>
            <person name="Bates H.J."/>
            <person name="Wilson F."/>
            <person name="Jackson A.C."/>
            <person name="Ott S."/>
            <person name="Harrison R.J."/>
            <person name="Clarkson J.P."/>
        </authorList>
    </citation>
    <scope>NUCLEOTIDE SEQUENCE [LARGE SCALE GENOMIC DNA]</scope>
    <source>
        <strain evidence="1 2">Fo_A13</strain>
    </source>
</reference>
<dbReference type="VEuPathDB" id="FungiDB:FOIG_01693"/>
<evidence type="ECO:0000313" key="2">
    <source>
        <dbReference type="Proteomes" id="UP000285084"/>
    </source>
</evidence>
<dbReference type="AlphaFoldDB" id="A0A420NBX0"/>
<proteinExistence type="predicted"/>
<dbReference type="VEuPathDB" id="FungiDB:FOMG_10812"/>
<dbReference type="VEuPathDB" id="FungiDB:FOC1_g10015286"/>
<organism evidence="1 2">
    <name type="scientific">Fusarium oxysporum</name>
    <name type="common">Fusarium vascular wilt</name>
    <dbReference type="NCBI Taxonomy" id="5507"/>
    <lineage>
        <taxon>Eukaryota</taxon>
        <taxon>Fungi</taxon>
        <taxon>Dikarya</taxon>
        <taxon>Ascomycota</taxon>
        <taxon>Pezizomycotina</taxon>
        <taxon>Sordariomycetes</taxon>
        <taxon>Hypocreomycetidae</taxon>
        <taxon>Hypocreales</taxon>
        <taxon>Nectriaceae</taxon>
        <taxon>Fusarium</taxon>
        <taxon>Fusarium oxysporum species complex</taxon>
    </lineage>
</organism>